<dbReference type="InterPro" id="IPR011037">
    <property type="entry name" value="Pyrv_Knase-like_insert_dom_sf"/>
</dbReference>
<evidence type="ECO:0000313" key="3">
    <source>
        <dbReference type="Proteomes" id="UP000009173"/>
    </source>
</evidence>
<dbReference type="SUPFAM" id="SSF50800">
    <property type="entry name" value="PK beta-barrel domain-like"/>
    <property type="match status" value="1"/>
</dbReference>
<dbReference type="Proteomes" id="UP000009173">
    <property type="component" value="Chromosome"/>
</dbReference>
<dbReference type="InterPro" id="IPR005302">
    <property type="entry name" value="MoCF_Sase_C"/>
</dbReference>
<dbReference type="GO" id="GO:0003824">
    <property type="term" value="F:catalytic activity"/>
    <property type="evidence" value="ECO:0007669"/>
    <property type="project" value="InterPro"/>
</dbReference>
<dbReference type="SMR" id="A0A0H3AAD8"/>
<dbReference type="HOGENOM" id="CLU_122785_1_0_7"/>
<dbReference type="PROSITE" id="PS51340">
    <property type="entry name" value="MOSC"/>
    <property type="match status" value="1"/>
</dbReference>
<proteinExistence type="predicted"/>
<dbReference type="RefSeq" id="WP_010938036.1">
    <property type="nucleotide sequence ID" value="NC_008751.1"/>
</dbReference>
<dbReference type="PANTHER" id="PTHR36930:SF1">
    <property type="entry name" value="MOSC DOMAIN-CONTAINING PROTEIN"/>
    <property type="match status" value="1"/>
</dbReference>
<feature type="domain" description="MOSC" evidence="1">
    <location>
        <begin position="17"/>
        <end position="142"/>
    </location>
</feature>
<evidence type="ECO:0000259" key="1">
    <source>
        <dbReference type="PROSITE" id="PS51340"/>
    </source>
</evidence>
<dbReference type="PANTHER" id="PTHR36930">
    <property type="entry name" value="METAL-SULFUR CLUSTER BIOSYNTHESIS PROTEINS YUAD-RELATED"/>
    <property type="match status" value="1"/>
</dbReference>
<dbReference type="KEGG" id="dvl:Dvul_2235"/>
<reference evidence="3" key="1">
    <citation type="journal article" date="2009" name="Environ. Microbiol.">
        <title>Contribution of mobile genetic elements to Desulfovibrio vulgaris genome plasticity.</title>
        <authorList>
            <person name="Walker C.B."/>
            <person name="Stolyar S."/>
            <person name="Chivian D."/>
            <person name="Pinel N."/>
            <person name="Gabster J.A."/>
            <person name="Dehal P.S."/>
            <person name="He Z."/>
            <person name="Yang Z.K."/>
            <person name="Yen H.C."/>
            <person name="Zhou J."/>
            <person name="Wall J.D."/>
            <person name="Hazen T.C."/>
            <person name="Arkin A.P."/>
            <person name="Stahl D.A."/>
        </authorList>
    </citation>
    <scope>NUCLEOTIDE SEQUENCE [LARGE SCALE GENOMIC DNA]</scope>
    <source>
        <strain evidence="3">DP4</strain>
    </source>
</reference>
<dbReference type="AlphaFoldDB" id="A0A0H3AAD8"/>
<evidence type="ECO:0000313" key="2">
    <source>
        <dbReference type="EMBL" id="ABM29251.1"/>
    </source>
</evidence>
<organism evidence="2 3">
    <name type="scientific">Nitratidesulfovibrio vulgaris (strain DP4)</name>
    <name type="common">Desulfovibrio vulgaris</name>
    <dbReference type="NCBI Taxonomy" id="391774"/>
    <lineage>
        <taxon>Bacteria</taxon>
        <taxon>Pseudomonadati</taxon>
        <taxon>Thermodesulfobacteriota</taxon>
        <taxon>Desulfovibrionia</taxon>
        <taxon>Desulfovibrionales</taxon>
        <taxon>Desulfovibrionaceae</taxon>
        <taxon>Nitratidesulfovibrio</taxon>
    </lineage>
</organism>
<protein>
    <submittedName>
        <fullName evidence="2">MOSC domain containing protein</fullName>
    </submittedName>
</protein>
<dbReference type="Pfam" id="PF03473">
    <property type="entry name" value="MOSC"/>
    <property type="match status" value="1"/>
</dbReference>
<dbReference type="InterPro" id="IPR052716">
    <property type="entry name" value="MOSC_domain"/>
</dbReference>
<sequence length="144" mass="15222">MGHVRAVCISERKGERKVVVEAITLREDFGVVGDVHAGSGRQVSLLASESVDTMRPKMPQLAAGDFAENMLVEGLEVTALPIGTRLAVGGEALLEVTQIGKTCHSKCNIHKTVGFCVMPTEGVFARVVRGGVVRAGDPIVRVDG</sequence>
<dbReference type="GO" id="GO:0030170">
    <property type="term" value="F:pyridoxal phosphate binding"/>
    <property type="evidence" value="ECO:0007669"/>
    <property type="project" value="InterPro"/>
</dbReference>
<accession>A0A0H3AAD8</accession>
<dbReference type="EMBL" id="CP000527">
    <property type="protein sequence ID" value="ABM29251.1"/>
    <property type="molecule type" value="Genomic_DNA"/>
</dbReference>
<gene>
    <name evidence="2" type="ordered locus">Dvul_2235</name>
</gene>
<name>A0A0H3AAD8_NITV4</name>
<dbReference type="GO" id="GO:0030151">
    <property type="term" value="F:molybdenum ion binding"/>
    <property type="evidence" value="ECO:0007669"/>
    <property type="project" value="InterPro"/>
</dbReference>
<dbReference type="Gene3D" id="2.40.33.20">
    <property type="entry name" value="PK beta-barrel domain-like"/>
    <property type="match status" value="1"/>
</dbReference>